<evidence type="ECO:0000313" key="5">
    <source>
        <dbReference type="Proteomes" id="UP001283361"/>
    </source>
</evidence>
<keyword evidence="3" id="KW-0812">Transmembrane</keyword>
<keyword evidence="5" id="KW-1185">Reference proteome</keyword>
<dbReference type="GO" id="GO:0005044">
    <property type="term" value="F:scavenger receptor activity"/>
    <property type="evidence" value="ECO:0007669"/>
    <property type="project" value="InterPro"/>
</dbReference>
<evidence type="ECO:0000256" key="1">
    <source>
        <dbReference type="ARBA" id="ARBA00022536"/>
    </source>
</evidence>
<dbReference type="PANTHER" id="PTHR24043:SF12">
    <property type="entry name" value="DELTA-LIKE PROTEIN"/>
    <property type="match status" value="1"/>
</dbReference>
<dbReference type="InterPro" id="IPR042635">
    <property type="entry name" value="MEGF10/SREC1/2-like"/>
</dbReference>
<keyword evidence="1" id="KW-0245">EGF-like domain</keyword>
<evidence type="ECO:0000256" key="2">
    <source>
        <dbReference type="SAM" id="MobiDB-lite"/>
    </source>
</evidence>
<evidence type="ECO:0000313" key="4">
    <source>
        <dbReference type="EMBL" id="KAK3742361.1"/>
    </source>
</evidence>
<evidence type="ECO:0000256" key="3">
    <source>
        <dbReference type="SAM" id="Phobius"/>
    </source>
</evidence>
<gene>
    <name evidence="4" type="ORF">RRG08_057947</name>
</gene>
<keyword evidence="3" id="KW-0472">Membrane</keyword>
<feature type="transmembrane region" description="Helical" evidence="3">
    <location>
        <begin position="317"/>
        <end position="337"/>
    </location>
</feature>
<dbReference type="EMBL" id="JAWDGP010006361">
    <property type="protein sequence ID" value="KAK3742361.1"/>
    <property type="molecule type" value="Genomic_DNA"/>
</dbReference>
<organism evidence="4 5">
    <name type="scientific">Elysia crispata</name>
    <name type="common">lettuce slug</name>
    <dbReference type="NCBI Taxonomy" id="231223"/>
    <lineage>
        <taxon>Eukaryota</taxon>
        <taxon>Metazoa</taxon>
        <taxon>Spiralia</taxon>
        <taxon>Lophotrochozoa</taxon>
        <taxon>Mollusca</taxon>
        <taxon>Gastropoda</taxon>
        <taxon>Heterobranchia</taxon>
        <taxon>Euthyneura</taxon>
        <taxon>Panpulmonata</taxon>
        <taxon>Sacoglossa</taxon>
        <taxon>Placobranchoidea</taxon>
        <taxon>Plakobranchidae</taxon>
        <taxon>Elysia</taxon>
    </lineage>
</organism>
<proteinExistence type="predicted"/>
<comment type="caution">
    <text evidence="4">The sequence shown here is derived from an EMBL/GenBank/DDBJ whole genome shotgun (WGS) entry which is preliminary data.</text>
</comment>
<keyword evidence="3" id="KW-1133">Transmembrane helix</keyword>
<reference evidence="4" key="1">
    <citation type="journal article" date="2023" name="G3 (Bethesda)">
        <title>A reference genome for the long-term kleptoplast-retaining sea slug Elysia crispata morphotype clarki.</title>
        <authorList>
            <person name="Eastman K.E."/>
            <person name="Pendleton A.L."/>
            <person name="Shaikh M.A."/>
            <person name="Suttiyut T."/>
            <person name="Ogas R."/>
            <person name="Tomko P."/>
            <person name="Gavelis G."/>
            <person name="Widhalm J.R."/>
            <person name="Wisecaver J.H."/>
        </authorList>
    </citation>
    <scope>NUCLEOTIDE SEQUENCE</scope>
    <source>
        <strain evidence="4">ECLA1</strain>
    </source>
</reference>
<protein>
    <submittedName>
        <fullName evidence="4">Uncharacterized protein</fullName>
    </submittedName>
</protein>
<dbReference type="Gene3D" id="2.170.300.10">
    <property type="entry name" value="Tie2 ligand-binding domain superfamily"/>
    <property type="match status" value="1"/>
</dbReference>
<accession>A0AAE1CWV4</accession>
<name>A0AAE1CWV4_9GAST</name>
<sequence length="538" mass="59232">MSLVPVIWVVIQDIRVIYVHTSASMATTGTVVIKPAAITVEEIETHATMSTVLVTRDVIQDTWVLYVHRICLDFVPVSVNTLRKRDGHVGSKSTATYPFAQHRVCPRGRYGHHCADNCSDHCAGVDNNCDHVDGSCDQGCDVGHLPPLCKTTCPRGQYGPGCVNKCSDHCTGPAGECDFRTGQCYQGCEPGFQPPTCHKECETGTYGPDCGKTCSINCAESDHICNKTDGSCDQGCKPGYQGRVCSETCTRGKYGPGCNATCSGQCVGKFNPCHHIDGSCYLGCVQDDQSPMCRRKRVSQRFDEGTGQKSKSISPTLFFAVVLVIAAACAVIVGLLVSRLRMATRHQPHRSPLEDCSARVELVHVQNPPLAPEPVLFTRRGSNQHYETVELSPLGCRVNDNELDQYATPLDMERDFGEYEMPLASNVKQNDKDASRKPRRCPNGKSSQEIQEKEEAPGLYCNSDHLPARDQHRHFKETEQTSVTANNADSKLSLSQVHQGDINELKIDVYKKEKEKKLDKGKNKSKNRAFCIKLDATL</sequence>
<feature type="region of interest" description="Disordered" evidence="2">
    <location>
        <begin position="423"/>
        <end position="459"/>
    </location>
</feature>
<dbReference type="PANTHER" id="PTHR24043">
    <property type="entry name" value="SCAVENGER RECEPTOR CLASS F"/>
    <property type="match status" value="1"/>
</dbReference>
<dbReference type="AlphaFoldDB" id="A0AAE1CWV4"/>
<dbReference type="Proteomes" id="UP001283361">
    <property type="component" value="Unassembled WGS sequence"/>
</dbReference>